<evidence type="ECO:0000313" key="6">
    <source>
        <dbReference type="EMBL" id="KIW29094.1"/>
    </source>
</evidence>
<dbReference type="InterPro" id="IPR001401">
    <property type="entry name" value="Dynamin_GTPase"/>
</dbReference>
<dbReference type="VEuPathDB" id="FungiDB:PV07_04934"/>
<proteinExistence type="predicted"/>
<evidence type="ECO:0000256" key="3">
    <source>
        <dbReference type="SAM" id="MobiDB-lite"/>
    </source>
</evidence>
<feature type="compositionally biased region" description="Low complexity" evidence="3">
    <location>
        <begin position="789"/>
        <end position="800"/>
    </location>
</feature>
<dbReference type="InterPro" id="IPR000375">
    <property type="entry name" value="Dynamin_stalk"/>
</dbReference>
<dbReference type="GO" id="GO:0005874">
    <property type="term" value="C:microtubule"/>
    <property type="evidence" value="ECO:0007669"/>
    <property type="project" value="TreeGrafter"/>
</dbReference>
<dbReference type="STRING" id="569365.A0A0D2CZX3"/>
<dbReference type="GO" id="GO:0000266">
    <property type="term" value="P:mitochondrial fission"/>
    <property type="evidence" value="ECO:0007669"/>
    <property type="project" value="TreeGrafter"/>
</dbReference>
<dbReference type="GO" id="GO:0005525">
    <property type="term" value="F:GTP binding"/>
    <property type="evidence" value="ECO:0007669"/>
    <property type="project" value="InterPro"/>
</dbReference>
<evidence type="ECO:0008006" key="8">
    <source>
        <dbReference type="Google" id="ProtNLM"/>
    </source>
</evidence>
<evidence type="ECO:0000256" key="1">
    <source>
        <dbReference type="ARBA" id="ARBA00022741"/>
    </source>
</evidence>
<dbReference type="InterPro" id="IPR045063">
    <property type="entry name" value="Dynamin_N"/>
</dbReference>
<dbReference type="GO" id="GO:0003924">
    <property type="term" value="F:GTPase activity"/>
    <property type="evidence" value="ECO:0007669"/>
    <property type="project" value="InterPro"/>
</dbReference>
<dbReference type="EMBL" id="KN847042">
    <property type="protein sequence ID" value="KIW29094.1"/>
    <property type="molecule type" value="Genomic_DNA"/>
</dbReference>
<feature type="region of interest" description="Disordered" evidence="3">
    <location>
        <begin position="676"/>
        <end position="820"/>
    </location>
</feature>
<dbReference type="Pfam" id="PF00350">
    <property type="entry name" value="Dynamin_N"/>
    <property type="match status" value="1"/>
</dbReference>
<name>A0A0D2CZX3_9EURO</name>
<evidence type="ECO:0000256" key="2">
    <source>
        <dbReference type="ARBA" id="ARBA00023134"/>
    </source>
</evidence>
<dbReference type="InterPro" id="IPR022812">
    <property type="entry name" value="Dynamin"/>
</dbReference>
<dbReference type="PANTHER" id="PTHR11566:SF21">
    <property type="entry name" value="DYNAMIN RELATED PROTEIN 1, ISOFORM A"/>
    <property type="match status" value="1"/>
</dbReference>
<dbReference type="InterPro" id="IPR020850">
    <property type="entry name" value="GED_dom"/>
</dbReference>
<dbReference type="GO" id="GO:0006897">
    <property type="term" value="P:endocytosis"/>
    <property type="evidence" value="ECO:0007669"/>
    <property type="project" value="TreeGrafter"/>
</dbReference>
<dbReference type="OrthoDB" id="415706at2759"/>
<dbReference type="SUPFAM" id="SSF52540">
    <property type="entry name" value="P-loop containing nucleoside triphosphate hydrolases"/>
    <property type="match status" value="1"/>
</dbReference>
<dbReference type="PROSITE" id="PS51718">
    <property type="entry name" value="G_DYNAMIN_2"/>
    <property type="match status" value="1"/>
</dbReference>
<evidence type="ECO:0000259" key="5">
    <source>
        <dbReference type="PROSITE" id="PS51718"/>
    </source>
</evidence>
<dbReference type="AlphaFoldDB" id="A0A0D2CZX3"/>
<keyword evidence="1" id="KW-0547">Nucleotide-binding</keyword>
<evidence type="ECO:0000313" key="7">
    <source>
        <dbReference type="Proteomes" id="UP000054466"/>
    </source>
</evidence>
<dbReference type="GO" id="GO:0048312">
    <property type="term" value="P:intracellular distribution of mitochondria"/>
    <property type="evidence" value="ECO:0007669"/>
    <property type="project" value="TreeGrafter"/>
</dbReference>
<dbReference type="HOGENOM" id="CLU_008964_7_1_1"/>
<dbReference type="CDD" id="cd08771">
    <property type="entry name" value="DLP_1"/>
    <property type="match status" value="1"/>
</dbReference>
<dbReference type="PROSITE" id="PS51388">
    <property type="entry name" value="GED"/>
    <property type="match status" value="1"/>
</dbReference>
<dbReference type="Gene3D" id="1.20.120.1240">
    <property type="entry name" value="Dynamin, middle domain"/>
    <property type="match status" value="1"/>
</dbReference>
<keyword evidence="7" id="KW-1185">Reference proteome</keyword>
<dbReference type="RefSeq" id="XP_016249310.1">
    <property type="nucleotide sequence ID" value="XM_016391791.1"/>
</dbReference>
<feature type="compositionally biased region" description="Polar residues" evidence="3">
    <location>
        <begin position="688"/>
        <end position="715"/>
    </location>
</feature>
<dbReference type="PANTHER" id="PTHR11566">
    <property type="entry name" value="DYNAMIN"/>
    <property type="match status" value="1"/>
</dbReference>
<dbReference type="InterPro" id="IPR027417">
    <property type="entry name" value="P-loop_NTPase"/>
</dbReference>
<sequence length="900" mass="97975">MAIDISKSAIPLFQSPDRLELLDDIDKFRRVGLNNVPKIVVCGDTSSGKSSVLEALSGIPFPVDSTMCTRCATEIALRHRSSSQTVSGWAFIKPRSGSSDEHRARIMSFEKQITASLDEIPDVLREAQEAMGLGEAGGIGRDILHLSLQGPQLPNLTLVDLPGLIHSAPSSDDIVNVQGLVEGYLRQKESLIMAIVSAENPIEKQGILTLCRKFDPAGERTIGVITKPDILQRPDKARLTPTILELAGNQHATFKFKRDWQIVRCLTDGERQTGANRDRIETELFFQDPWYGFNRKRLGTKSLRDVLCEYLEEHILHELPELIKSLEGKITSVKLSLQELGPHRATKDEQRQYLIRISRRYAQIVRDALNGDYSDSFFAGPDDGKRLRATTMALTDDFEHAMRTRGHAFEVVDDASTRSTAPDEPQRITMAEALDKVERLMEGCRGPELPILFNPRSVAEVFKEQSQKWPQLSTEYTEAVCHAVDIFLRKAVDSICPVAAPVGKLIRREVLHDAIHEHRERLNNKVLELFAPHTGSFLYSTKSRLRVSLITVRNEDDMSEDDSDAASDDRIFSLGEDRRLRALQLSRAYYNVALETFIVNVVVLGVESCLLSKLEEMFSPETVAQMSEDQLQLLAGENPEMIAERAELVARLETLEMALRNCRRYASRGFGLDLDRARGTTPGPVSESLRSGSRNDGQSVSLPPKSSNVNKTTVLESVAPAASPGTRHPQTTSIDLAATPKPLPLSSGKVGFGSKTSGISDAEDKSSLCWNSPVPHSKDSHPPAPKVPSNAAATDTSNSSKPLFGGLSGPPAAQSIKPNLFGNPSVGSNVAPSSSIFGSSGTLGSDAAKPASAPFFSGAGTDGGLFGAPAKHEIVGFGNGGFAAKPASTGTSTFSFGSRE</sequence>
<dbReference type="SMART" id="SM00053">
    <property type="entry name" value="DYNc"/>
    <property type="match status" value="1"/>
</dbReference>
<dbReference type="Gene3D" id="3.40.50.300">
    <property type="entry name" value="P-loop containing nucleotide triphosphate hydrolases"/>
    <property type="match status" value="1"/>
</dbReference>
<dbReference type="GO" id="GO:0005739">
    <property type="term" value="C:mitochondrion"/>
    <property type="evidence" value="ECO:0007669"/>
    <property type="project" value="TreeGrafter"/>
</dbReference>
<protein>
    <recommendedName>
        <fullName evidence="8">GED domain-containing protein</fullName>
    </recommendedName>
</protein>
<feature type="domain" description="Dynamin-type G" evidence="5">
    <location>
        <begin position="33"/>
        <end position="320"/>
    </location>
</feature>
<dbReference type="GO" id="GO:0016020">
    <property type="term" value="C:membrane"/>
    <property type="evidence" value="ECO:0007669"/>
    <property type="project" value="TreeGrafter"/>
</dbReference>
<dbReference type="GO" id="GO:0016559">
    <property type="term" value="P:peroxisome fission"/>
    <property type="evidence" value="ECO:0007669"/>
    <property type="project" value="TreeGrafter"/>
</dbReference>
<evidence type="ECO:0000259" key="4">
    <source>
        <dbReference type="PROSITE" id="PS51388"/>
    </source>
</evidence>
<dbReference type="GO" id="GO:0008017">
    <property type="term" value="F:microtubule binding"/>
    <property type="evidence" value="ECO:0007669"/>
    <property type="project" value="TreeGrafter"/>
</dbReference>
<dbReference type="Pfam" id="PF01031">
    <property type="entry name" value="Dynamin_M"/>
    <property type="match status" value="1"/>
</dbReference>
<dbReference type="GeneID" id="27344128"/>
<accession>A0A0D2CZX3</accession>
<organism evidence="6 7">
    <name type="scientific">Cladophialophora immunda</name>
    <dbReference type="NCBI Taxonomy" id="569365"/>
    <lineage>
        <taxon>Eukaryota</taxon>
        <taxon>Fungi</taxon>
        <taxon>Dikarya</taxon>
        <taxon>Ascomycota</taxon>
        <taxon>Pezizomycotina</taxon>
        <taxon>Eurotiomycetes</taxon>
        <taxon>Chaetothyriomycetidae</taxon>
        <taxon>Chaetothyriales</taxon>
        <taxon>Herpotrichiellaceae</taxon>
        <taxon>Cladophialophora</taxon>
    </lineage>
</organism>
<gene>
    <name evidence="6" type="ORF">PV07_04934</name>
</gene>
<feature type="domain" description="GED" evidence="4">
    <location>
        <begin position="579"/>
        <end position="670"/>
    </location>
</feature>
<dbReference type="InterPro" id="IPR030381">
    <property type="entry name" value="G_DYNAMIN_dom"/>
</dbReference>
<dbReference type="PRINTS" id="PR00195">
    <property type="entry name" value="DYNAMIN"/>
</dbReference>
<reference evidence="6 7" key="1">
    <citation type="submission" date="2015-01" db="EMBL/GenBank/DDBJ databases">
        <title>The Genome Sequence of Cladophialophora immunda CBS83496.</title>
        <authorList>
            <consortium name="The Broad Institute Genomics Platform"/>
            <person name="Cuomo C."/>
            <person name="de Hoog S."/>
            <person name="Gorbushina A."/>
            <person name="Stielow B."/>
            <person name="Teixiera M."/>
            <person name="Abouelleil A."/>
            <person name="Chapman S.B."/>
            <person name="Priest M."/>
            <person name="Young S.K."/>
            <person name="Wortman J."/>
            <person name="Nusbaum C."/>
            <person name="Birren B."/>
        </authorList>
    </citation>
    <scope>NUCLEOTIDE SEQUENCE [LARGE SCALE GENOMIC DNA]</scope>
    <source>
        <strain evidence="6 7">CBS 83496</strain>
    </source>
</reference>
<keyword evidence="2" id="KW-0342">GTP-binding</keyword>
<dbReference type="Proteomes" id="UP000054466">
    <property type="component" value="Unassembled WGS sequence"/>
</dbReference>